<dbReference type="Gene3D" id="3.40.50.12780">
    <property type="entry name" value="N-terminal domain of ligase-like"/>
    <property type="match status" value="1"/>
</dbReference>
<organism evidence="5 6">
    <name type="scientific">Paucimonas lemoignei</name>
    <name type="common">Pseudomonas lemoignei</name>
    <dbReference type="NCBI Taxonomy" id="29443"/>
    <lineage>
        <taxon>Bacteria</taxon>
        <taxon>Pseudomonadati</taxon>
        <taxon>Pseudomonadota</taxon>
        <taxon>Betaproteobacteria</taxon>
        <taxon>Burkholderiales</taxon>
        <taxon>Burkholderiaceae</taxon>
        <taxon>Paucimonas</taxon>
    </lineage>
</organism>
<dbReference type="EMBL" id="SLZQ01000001">
    <property type="protein sequence ID" value="TCS39569.1"/>
    <property type="molecule type" value="Genomic_DNA"/>
</dbReference>
<evidence type="ECO:0000256" key="1">
    <source>
        <dbReference type="ARBA" id="ARBA00006432"/>
    </source>
</evidence>
<keyword evidence="5" id="KW-0012">Acyltransferase</keyword>
<dbReference type="PROSITE" id="PS00455">
    <property type="entry name" value="AMP_BINDING"/>
    <property type="match status" value="1"/>
</dbReference>
<dbReference type="Gene3D" id="3.30.300.30">
    <property type="match status" value="1"/>
</dbReference>
<dbReference type="PANTHER" id="PTHR43201:SF5">
    <property type="entry name" value="MEDIUM-CHAIN ACYL-COA LIGASE ACSF2, MITOCHONDRIAL"/>
    <property type="match status" value="1"/>
</dbReference>
<dbReference type="Proteomes" id="UP000295382">
    <property type="component" value="Unassembled WGS sequence"/>
</dbReference>
<evidence type="ECO:0000313" key="6">
    <source>
        <dbReference type="Proteomes" id="UP000295382"/>
    </source>
</evidence>
<accession>A0A4R3I6A0</accession>
<dbReference type="InterPro" id="IPR000873">
    <property type="entry name" value="AMP-dep_synth/lig_dom"/>
</dbReference>
<evidence type="ECO:0000256" key="3">
    <source>
        <dbReference type="SAM" id="MobiDB-lite"/>
    </source>
</evidence>
<dbReference type="RefSeq" id="WP_132256978.1">
    <property type="nucleotide sequence ID" value="NZ_SLZQ01000001.1"/>
</dbReference>
<dbReference type="GO" id="GO:0016746">
    <property type="term" value="F:acyltransferase activity"/>
    <property type="evidence" value="ECO:0007669"/>
    <property type="project" value="UniProtKB-KW"/>
</dbReference>
<feature type="region of interest" description="Disordered" evidence="3">
    <location>
        <begin position="710"/>
        <end position="736"/>
    </location>
</feature>
<comment type="caution">
    <text evidence="5">The sequence shown here is derived from an EMBL/GenBank/DDBJ whole genome shotgun (WGS) entry which is preliminary data.</text>
</comment>
<keyword evidence="2 5" id="KW-0436">Ligase</keyword>
<dbReference type="InterPro" id="IPR002123">
    <property type="entry name" value="Plipid/glycerol_acylTrfase"/>
</dbReference>
<evidence type="ECO:0000313" key="5">
    <source>
        <dbReference type="EMBL" id="TCS39569.1"/>
    </source>
</evidence>
<dbReference type="InterPro" id="IPR045851">
    <property type="entry name" value="AMP-bd_C_sf"/>
</dbReference>
<evidence type="ECO:0000256" key="2">
    <source>
        <dbReference type="ARBA" id="ARBA00022598"/>
    </source>
</evidence>
<dbReference type="SUPFAM" id="SSF56801">
    <property type="entry name" value="Acetyl-CoA synthetase-like"/>
    <property type="match status" value="1"/>
</dbReference>
<dbReference type="InterPro" id="IPR020845">
    <property type="entry name" value="AMP-binding_CS"/>
</dbReference>
<dbReference type="GO" id="GO:0006631">
    <property type="term" value="P:fatty acid metabolic process"/>
    <property type="evidence" value="ECO:0007669"/>
    <property type="project" value="TreeGrafter"/>
</dbReference>
<proteinExistence type="inferred from homology"/>
<dbReference type="GO" id="GO:0031956">
    <property type="term" value="F:medium-chain fatty acid-CoA ligase activity"/>
    <property type="evidence" value="ECO:0007669"/>
    <property type="project" value="TreeGrafter"/>
</dbReference>
<sequence length="736" mass="81039">MKTFLRFVFRVLFRVRPPQDDGQFKADRLLVVANHESFIDGLLLGLFLPINPVFVVHTTIAQNRWFRLMLRLVDYLAVDPTSPMAMKRVIKLVESGRPVVIFPEGRITVTGSLMKIYDGPAFVAAKTGATIVPVRIDGATRSYFSRMSGRYPKRLFPNLSIRILPPTSLTMTAGGTARARRRKAGEGMRKIMQEMLFQSQPRQTLFLSMLDAMEIHGRKHRFLEDLKQVEYSYGDLLKMSLALGRICTKLSNPGEYIGVLLPNLAPTLSMVIGMTAFKRVPAMMNYTAGADGMQNACIAAGIRTIITSRQFLETAKIGLQVESLANVRILYLEDLKSLLSIADKLWLIAYAMRFPRLANQSTDPNSAAVVLFTSGSEGKPKGVVHSHRSLLSNIAQIRAVIDFSAEDKFMNALPIFHSFGLTAGALLPVMTGTRLFLYPSPLHYRIIPEVIYDRGCTVLFGTSTFLGNYARFAHPYDFYRLRYVVAGAEKLSDSVRNTWFEKFGIRILEGYGATETAPVIAVNTPMAYRTGTVGTALPGLETKLVPVPGIEGAGQLHVKGPNVMLGYLRYEHPGVIEPPSSDIGDGWYNTGDIVAIDEDGFISIRGRVKRFAKIAGEMVSLEVVEKIAVQASPQTLHAATSIPDAQKGEAIVLFTTDAELSRERLQTAAKELGQTELAVPRRIVTVTELPLLGTGKIDYVSLKKMAENLRPAQGQSTPQKAASSEAETSSAEGVTQ</sequence>
<dbReference type="CDD" id="cd07989">
    <property type="entry name" value="LPLAT_AGPAT-like"/>
    <property type="match status" value="1"/>
</dbReference>
<dbReference type="NCBIfam" id="NF005959">
    <property type="entry name" value="PRK08043.1"/>
    <property type="match status" value="1"/>
</dbReference>
<dbReference type="Pfam" id="PF00501">
    <property type="entry name" value="AMP-binding"/>
    <property type="match status" value="1"/>
</dbReference>
<keyword evidence="5" id="KW-0808">Transferase</keyword>
<protein>
    <submittedName>
        <fullName evidence="5">Acyl-[acyl-carrier-protein]-phospholipid O-acyltransferase/long-chain-fatty-acid--[acyl-carrier-protein] ligase</fullName>
    </submittedName>
</protein>
<keyword evidence="6" id="KW-1185">Reference proteome</keyword>
<dbReference type="OrthoDB" id="9766486at2"/>
<name>A0A4R3I6A0_PAULE</name>
<evidence type="ECO:0000259" key="4">
    <source>
        <dbReference type="SMART" id="SM00563"/>
    </source>
</evidence>
<feature type="domain" description="Phospholipid/glycerol acyltransferase" evidence="4">
    <location>
        <begin position="29"/>
        <end position="139"/>
    </location>
</feature>
<dbReference type="PANTHER" id="PTHR43201">
    <property type="entry name" value="ACYL-COA SYNTHETASE"/>
    <property type="match status" value="1"/>
</dbReference>
<dbReference type="SUPFAM" id="SSF69593">
    <property type="entry name" value="Glycerol-3-phosphate (1)-acyltransferase"/>
    <property type="match status" value="1"/>
</dbReference>
<feature type="compositionally biased region" description="Low complexity" evidence="3">
    <location>
        <begin position="721"/>
        <end position="736"/>
    </location>
</feature>
<dbReference type="Pfam" id="PF01553">
    <property type="entry name" value="Acyltransferase"/>
    <property type="match status" value="1"/>
</dbReference>
<dbReference type="SMART" id="SM00563">
    <property type="entry name" value="PlsC"/>
    <property type="match status" value="1"/>
</dbReference>
<dbReference type="AlphaFoldDB" id="A0A4R3I6A0"/>
<dbReference type="InterPro" id="IPR042099">
    <property type="entry name" value="ANL_N_sf"/>
</dbReference>
<reference evidence="5 6" key="1">
    <citation type="submission" date="2019-03" db="EMBL/GenBank/DDBJ databases">
        <title>Genomic Encyclopedia of Type Strains, Phase IV (KMG-IV): sequencing the most valuable type-strain genomes for metagenomic binning, comparative biology and taxonomic classification.</title>
        <authorList>
            <person name="Goeker M."/>
        </authorList>
    </citation>
    <scope>NUCLEOTIDE SEQUENCE [LARGE SCALE GENOMIC DNA]</scope>
    <source>
        <strain evidence="5 6">DSM 7445</strain>
    </source>
</reference>
<comment type="similarity">
    <text evidence="1">Belongs to the ATP-dependent AMP-binding enzyme family.</text>
</comment>
<gene>
    <name evidence="5" type="ORF">EDC30_101525</name>
</gene>